<comment type="subcellular location">
    <subcellularLocation>
        <location evidence="1 6">Cell membrane</location>
        <topology evidence="1 6">Multi-pass membrane protein</topology>
    </subcellularLocation>
</comment>
<keyword evidence="4 6" id="KW-1133">Transmembrane helix</keyword>
<evidence type="ECO:0000313" key="9">
    <source>
        <dbReference type="Proteomes" id="UP000515703"/>
    </source>
</evidence>
<evidence type="ECO:0000256" key="4">
    <source>
        <dbReference type="ARBA" id="ARBA00022989"/>
    </source>
</evidence>
<evidence type="ECO:0000256" key="2">
    <source>
        <dbReference type="ARBA" id="ARBA00022475"/>
    </source>
</evidence>
<feature type="transmembrane region" description="Helical" evidence="6">
    <location>
        <begin position="168"/>
        <end position="192"/>
    </location>
</feature>
<organism evidence="8 9">
    <name type="scientific">Anaerocolumna chitinilytica</name>
    <dbReference type="NCBI Taxonomy" id="1727145"/>
    <lineage>
        <taxon>Bacteria</taxon>
        <taxon>Bacillati</taxon>
        <taxon>Bacillota</taxon>
        <taxon>Clostridia</taxon>
        <taxon>Lachnospirales</taxon>
        <taxon>Lachnospiraceae</taxon>
        <taxon>Anaerocolumna</taxon>
    </lineage>
</organism>
<evidence type="ECO:0000259" key="7">
    <source>
        <dbReference type="Pfam" id="PF09335"/>
    </source>
</evidence>
<feature type="domain" description="VTT" evidence="7">
    <location>
        <begin position="68"/>
        <end position="182"/>
    </location>
</feature>
<dbReference type="RefSeq" id="WP_185255784.1">
    <property type="nucleotide sequence ID" value="NZ_AP023368.1"/>
</dbReference>
<evidence type="ECO:0000256" key="1">
    <source>
        <dbReference type="ARBA" id="ARBA00004651"/>
    </source>
</evidence>
<protein>
    <recommendedName>
        <fullName evidence="6">TVP38/TMEM64 family membrane protein</fullName>
    </recommendedName>
</protein>
<evidence type="ECO:0000256" key="6">
    <source>
        <dbReference type="RuleBase" id="RU366058"/>
    </source>
</evidence>
<feature type="transmembrane region" description="Helical" evidence="6">
    <location>
        <begin position="87"/>
        <end position="104"/>
    </location>
</feature>
<feature type="transmembrane region" description="Helical" evidence="6">
    <location>
        <begin position="136"/>
        <end position="156"/>
    </location>
</feature>
<reference evidence="8 9" key="1">
    <citation type="submission" date="2020-08" db="EMBL/GenBank/DDBJ databases">
        <title>Draft genome sequencing of an Anaerocolumna strain isolated from anoxic soil subjected to BSD treatment.</title>
        <authorList>
            <person name="Uek A."/>
            <person name="Tonouchi A."/>
        </authorList>
    </citation>
    <scope>NUCLEOTIDE SEQUENCE [LARGE SCALE GENOMIC DNA]</scope>
    <source>
        <strain evidence="8 9">CTTW</strain>
    </source>
</reference>
<gene>
    <name evidence="8" type="ORF">bsdcttw_31150</name>
</gene>
<keyword evidence="2 6" id="KW-1003">Cell membrane</keyword>
<accession>A0A7I8DRZ6</accession>
<sequence>MEKRRISGLDSITVFGLILTIAFIFYGYKSKLFVSTEALQNFLGRFGIWADIIFILIQAVQVIIPIIPGALGCLAGVIIFGAVKGFLYNYIGICLGSIIAFLLSRRYGLPFVGKITKPALMQKYGSWLNSERFDRWFAIAIFLPVAPDDFLCYLAGITKISARKFVTIILTGKPFAIAAYSMGLNLVFTRLIDTVIPMMK</sequence>
<dbReference type="Proteomes" id="UP000515703">
    <property type="component" value="Chromosome"/>
</dbReference>
<reference evidence="8 9" key="2">
    <citation type="submission" date="2020-08" db="EMBL/GenBank/DDBJ databases">
        <authorList>
            <person name="Ueki A."/>
            <person name="Tonouchi A."/>
        </authorList>
    </citation>
    <scope>NUCLEOTIDE SEQUENCE [LARGE SCALE GENOMIC DNA]</scope>
    <source>
        <strain evidence="8 9">CTTW</strain>
    </source>
</reference>
<dbReference type="AlphaFoldDB" id="A0A7I8DRZ6"/>
<keyword evidence="3 6" id="KW-0812">Transmembrane</keyword>
<evidence type="ECO:0000313" key="8">
    <source>
        <dbReference type="EMBL" id="BCK00075.1"/>
    </source>
</evidence>
<comment type="similarity">
    <text evidence="6">Belongs to the TVP38/TMEM64 family.</text>
</comment>
<dbReference type="PANTHER" id="PTHR12677">
    <property type="entry name" value="GOLGI APPARATUS MEMBRANE PROTEIN TVP38-RELATED"/>
    <property type="match status" value="1"/>
</dbReference>
<dbReference type="InterPro" id="IPR032816">
    <property type="entry name" value="VTT_dom"/>
</dbReference>
<evidence type="ECO:0000256" key="3">
    <source>
        <dbReference type="ARBA" id="ARBA00022692"/>
    </source>
</evidence>
<dbReference type="KEGG" id="acht:bsdcttw_31150"/>
<proteinExistence type="inferred from homology"/>
<keyword evidence="9" id="KW-1185">Reference proteome</keyword>
<keyword evidence="5 6" id="KW-0472">Membrane</keyword>
<dbReference type="PANTHER" id="PTHR12677:SF49">
    <property type="entry name" value="TVP38_TMEM64 FAMILY MEMBRANE PROTEIN"/>
    <property type="match status" value="1"/>
</dbReference>
<dbReference type="EMBL" id="AP023368">
    <property type="protein sequence ID" value="BCK00075.1"/>
    <property type="molecule type" value="Genomic_DNA"/>
</dbReference>
<feature type="transmembrane region" description="Helical" evidence="6">
    <location>
        <begin position="48"/>
        <end position="80"/>
    </location>
</feature>
<feature type="transmembrane region" description="Helical" evidence="6">
    <location>
        <begin position="12"/>
        <end position="28"/>
    </location>
</feature>
<dbReference type="Pfam" id="PF09335">
    <property type="entry name" value="VTT_dom"/>
    <property type="match status" value="1"/>
</dbReference>
<dbReference type="InterPro" id="IPR015414">
    <property type="entry name" value="TMEM64"/>
</dbReference>
<dbReference type="GO" id="GO:0005886">
    <property type="term" value="C:plasma membrane"/>
    <property type="evidence" value="ECO:0007669"/>
    <property type="project" value="UniProtKB-SubCell"/>
</dbReference>
<name>A0A7I8DRZ6_9FIRM</name>
<evidence type="ECO:0000256" key="5">
    <source>
        <dbReference type="ARBA" id="ARBA00023136"/>
    </source>
</evidence>